<dbReference type="KEGG" id="lmoi:VV02_20935"/>
<dbReference type="Proteomes" id="UP000066480">
    <property type="component" value="Chromosome"/>
</dbReference>
<protein>
    <recommendedName>
        <fullName evidence="1">Transglutaminase-like domain-containing protein</fullName>
    </recommendedName>
</protein>
<evidence type="ECO:0000259" key="1">
    <source>
        <dbReference type="Pfam" id="PF01841"/>
    </source>
</evidence>
<sequence>MSSSRPGVIDHAAQTAYSDPGEWAHLLDPLPTDAAHLSHVARNLIVHYRSADRVLPIASAGDINLRWLSDQLATDQRRHGAPLHEEREPEERLQGCCRDHSLFCVSVLRHKGIPARTRLGFAHYFSAGWQGDHVIVEAWNGSEWFRFDPEIEMPSAALPTPLEIPAGPGSPFETAAEAWRSYRAGADVSNYGVEGVSGVCGPAFVRDEVIYEVAHRFGDELLLWDGWGAMQGPDGDAGADVELIDQVAQLLVEADSGDLAAEQDLLTLYRQDARLHPGATVEQFGPDGTHAKVTLRPQPG</sequence>
<organism evidence="2 3">
    <name type="scientific">Luteipulveratus mongoliensis</name>
    <dbReference type="NCBI Taxonomy" id="571913"/>
    <lineage>
        <taxon>Bacteria</taxon>
        <taxon>Bacillati</taxon>
        <taxon>Actinomycetota</taxon>
        <taxon>Actinomycetes</taxon>
        <taxon>Micrococcales</taxon>
        <taxon>Dermacoccaceae</taxon>
        <taxon>Luteipulveratus</taxon>
    </lineage>
</organism>
<dbReference type="SUPFAM" id="SSF54001">
    <property type="entry name" value="Cysteine proteinases"/>
    <property type="match status" value="1"/>
</dbReference>
<dbReference type="EMBL" id="CP011112">
    <property type="protein sequence ID" value="AKU17737.1"/>
    <property type="molecule type" value="Genomic_DNA"/>
</dbReference>
<keyword evidence="3" id="KW-1185">Reference proteome</keyword>
<dbReference type="RefSeq" id="WP_052594707.1">
    <property type="nucleotide sequence ID" value="NZ_CP011112.1"/>
</dbReference>
<feature type="domain" description="Transglutaminase-like" evidence="1">
    <location>
        <begin position="89"/>
        <end position="149"/>
    </location>
</feature>
<evidence type="ECO:0000313" key="2">
    <source>
        <dbReference type="EMBL" id="AKU17737.1"/>
    </source>
</evidence>
<dbReference type="Gene3D" id="3.10.620.30">
    <property type="match status" value="1"/>
</dbReference>
<dbReference type="InterPro" id="IPR038765">
    <property type="entry name" value="Papain-like_cys_pep_sf"/>
</dbReference>
<accession>A0A0K1JM02</accession>
<dbReference type="Pfam" id="PF01841">
    <property type="entry name" value="Transglut_core"/>
    <property type="match status" value="1"/>
</dbReference>
<gene>
    <name evidence="2" type="ORF">VV02_20935</name>
</gene>
<dbReference type="STRING" id="571913.VV02_20935"/>
<reference evidence="2 3" key="1">
    <citation type="submission" date="2015-03" db="EMBL/GenBank/DDBJ databases">
        <title>Luteipulveratus halotolerans sp. nov., a novel actinobacterium (Dermacoccaceae) from Sarawak, Malaysia.</title>
        <authorList>
            <person name="Juboi H."/>
            <person name="Basik A."/>
            <person name="Shamsul S.S."/>
            <person name="Arnold P."/>
            <person name="Schmitt E.K."/>
            <person name="Sanglier J.-J."/>
            <person name="Yeo T."/>
        </authorList>
    </citation>
    <scope>NUCLEOTIDE SEQUENCE [LARGE SCALE GENOMIC DNA]</scope>
    <source>
        <strain evidence="2 3">MN07-A0370</strain>
    </source>
</reference>
<dbReference type="InterPro" id="IPR002931">
    <property type="entry name" value="Transglutaminase-like"/>
</dbReference>
<evidence type="ECO:0000313" key="3">
    <source>
        <dbReference type="Proteomes" id="UP000066480"/>
    </source>
</evidence>
<proteinExistence type="predicted"/>
<name>A0A0K1JM02_9MICO</name>
<dbReference type="AlphaFoldDB" id="A0A0K1JM02"/>